<keyword evidence="1" id="KW-0472">Membrane</keyword>
<sequence>MTYLKKFASSSKELTHVQTLAVCAMMLALRVILGIFTNFTLAFMPFVKIGFSFIPIVITAYLYGPVCAAIVSGAGDVLSIILANPTAFSMNPALTACYVWEGIIYGVVLYQSEFKLKDIIIAKAAVLLLCSLPLTTLILSGMMNIPYFTLLLYRAAVLIPFGVIEVLITRLIKPLLNRIKAIKT</sequence>
<proteinExistence type="predicted"/>
<name>A0A934TYX5_9FIRM</name>
<comment type="caution">
    <text evidence="2">The sequence shown here is derived from an EMBL/GenBank/DDBJ whole genome shotgun (WGS) entry which is preliminary data.</text>
</comment>
<keyword evidence="1" id="KW-1133">Transmembrane helix</keyword>
<accession>A0A934TYX5</accession>
<feature type="transmembrane region" description="Helical" evidence="1">
    <location>
        <begin position="53"/>
        <end position="73"/>
    </location>
</feature>
<feature type="transmembrane region" description="Helical" evidence="1">
    <location>
        <begin position="151"/>
        <end position="172"/>
    </location>
</feature>
<evidence type="ECO:0000313" key="2">
    <source>
        <dbReference type="EMBL" id="MBK6087153.1"/>
    </source>
</evidence>
<dbReference type="NCBIfam" id="TIGR04518">
    <property type="entry name" value="ECF_S_folT_fam"/>
    <property type="match status" value="1"/>
</dbReference>
<dbReference type="Pfam" id="PF12822">
    <property type="entry name" value="ECF_trnsprt"/>
    <property type="match status" value="1"/>
</dbReference>
<feature type="transmembrane region" description="Helical" evidence="1">
    <location>
        <begin position="19"/>
        <end position="41"/>
    </location>
</feature>
<evidence type="ECO:0000313" key="3">
    <source>
        <dbReference type="Proteomes" id="UP000633365"/>
    </source>
</evidence>
<dbReference type="InterPro" id="IPR024529">
    <property type="entry name" value="ECF_trnsprt_substrate-spec"/>
</dbReference>
<organism evidence="2 3">
    <name type="scientific">Ruminococcus difficilis</name>
    <dbReference type="NCBI Taxonomy" id="2763069"/>
    <lineage>
        <taxon>Bacteria</taxon>
        <taxon>Bacillati</taxon>
        <taxon>Bacillota</taxon>
        <taxon>Clostridia</taxon>
        <taxon>Eubacteriales</taxon>
        <taxon>Oscillospiraceae</taxon>
        <taxon>Ruminococcus</taxon>
    </lineage>
</organism>
<reference evidence="2" key="1">
    <citation type="submission" date="2021-01" db="EMBL/GenBank/DDBJ databases">
        <title>Genome public.</title>
        <authorList>
            <person name="Liu C."/>
            <person name="Sun Q."/>
        </authorList>
    </citation>
    <scope>NUCLEOTIDE SEQUENCE</scope>
    <source>
        <strain evidence="2">M6</strain>
    </source>
</reference>
<feature type="transmembrane region" description="Helical" evidence="1">
    <location>
        <begin position="93"/>
        <end position="112"/>
    </location>
</feature>
<gene>
    <name evidence="2" type="ORF">JKK62_00520</name>
</gene>
<keyword evidence="3" id="KW-1185">Reference proteome</keyword>
<dbReference type="InterPro" id="IPR030949">
    <property type="entry name" value="ECF_S_folate_fam"/>
</dbReference>
<dbReference type="Proteomes" id="UP000633365">
    <property type="component" value="Unassembled WGS sequence"/>
</dbReference>
<keyword evidence="1" id="KW-0812">Transmembrane</keyword>
<dbReference type="RefSeq" id="WP_186833609.1">
    <property type="nucleotide sequence ID" value="NZ_JAEQMG010000010.1"/>
</dbReference>
<feature type="transmembrane region" description="Helical" evidence="1">
    <location>
        <begin position="124"/>
        <end position="145"/>
    </location>
</feature>
<dbReference type="EMBL" id="JAEQMG010000010">
    <property type="protein sequence ID" value="MBK6087153.1"/>
    <property type="molecule type" value="Genomic_DNA"/>
</dbReference>
<evidence type="ECO:0000256" key="1">
    <source>
        <dbReference type="SAM" id="Phobius"/>
    </source>
</evidence>
<protein>
    <submittedName>
        <fullName evidence="2">Folate family ECF transporter S component</fullName>
    </submittedName>
</protein>
<dbReference type="AlphaFoldDB" id="A0A934TYX5"/>
<dbReference type="Gene3D" id="1.10.1760.20">
    <property type="match status" value="1"/>
</dbReference>
<dbReference type="GO" id="GO:0022857">
    <property type="term" value="F:transmembrane transporter activity"/>
    <property type="evidence" value="ECO:0007669"/>
    <property type="project" value="InterPro"/>
</dbReference>